<evidence type="ECO:0000259" key="1">
    <source>
        <dbReference type="PROSITE" id="PS50851"/>
    </source>
</evidence>
<dbReference type="PROSITE" id="PS50851">
    <property type="entry name" value="CHEW"/>
    <property type="match status" value="1"/>
</dbReference>
<accession>A0ABW8J1I5</accession>
<gene>
    <name evidence="2" type="ORF">ISP25_01235</name>
    <name evidence="3" type="ORF">ISP25_03595</name>
    <name evidence="4" type="ORF">ISP25_21855</name>
</gene>
<evidence type="ECO:0000313" key="2">
    <source>
        <dbReference type="EMBL" id="MFK2875695.1"/>
    </source>
</evidence>
<dbReference type="EMBL" id="JADIKK010000007">
    <property type="protein sequence ID" value="MFK2875695.1"/>
    <property type="molecule type" value="Genomic_DNA"/>
</dbReference>
<proteinExistence type="predicted"/>
<dbReference type="InterPro" id="IPR039315">
    <property type="entry name" value="CheW"/>
</dbReference>
<dbReference type="RefSeq" id="WP_404611719.1">
    <property type="nucleotide sequence ID" value="NZ_JADIKK010000007.1"/>
</dbReference>
<keyword evidence="5" id="KW-1185">Reference proteome</keyword>
<feature type="domain" description="CheW-like" evidence="1">
    <location>
        <begin position="4"/>
        <end position="142"/>
    </location>
</feature>
<dbReference type="EMBL" id="JADIKK010000008">
    <property type="protein sequence ID" value="MFK2879714.1"/>
    <property type="molecule type" value="Genomic_DNA"/>
</dbReference>
<dbReference type="Proteomes" id="UP001620339">
    <property type="component" value="Unassembled WGS sequence"/>
</dbReference>
<organism evidence="3 5">
    <name type="scientific">Rhodanobacter hydrolyticus</name>
    <dbReference type="NCBI Taxonomy" id="2250595"/>
    <lineage>
        <taxon>Bacteria</taxon>
        <taxon>Pseudomonadati</taxon>
        <taxon>Pseudomonadota</taxon>
        <taxon>Gammaproteobacteria</taxon>
        <taxon>Lysobacterales</taxon>
        <taxon>Rhodanobacteraceae</taxon>
        <taxon>Rhodanobacter</taxon>
    </lineage>
</organism>
<dbReference type="SMART" id="SM00260">
    <property type="entry name" value="CheW"/>
    <property type="match status" value="1"/>
</dbReference>
<dbReference type="Gene3D" id="2.30.30.40">
    <property type="entry name" value="SH3 Domains"/>
    <property type="match status" value="1"/>
</dbReference>
<evidence type="ECO:0000313" key="5">
    <source>
        <dbReference type="Proteomes" id="UP001620339"/>
    </source>
</evidence>
<sequence>MTAPVSLLVFKLDLLRLGVSLAAVERVEHACEVTPLPGAPTAVLGVVNLHGHVAVVIDLRLRLGLPPRPISPADAFVVLALPQQLFVLPVSEAEGVTAVDSGDFVPGEALIQGVAQVRGLVKTPDGLLLIDDPQQFLDVHDMKALASALDARRAGQ</sequence>
<dbReference type="Gene3D" id="2.40.50.180">
    <property type="entry name" value="CheA-289, Domain 4"/>
    <property type="match status" value="1"/>
</dbReference>
<evidence type="ECO:0000313" key="4">
    <source>
        <dbReference type="EMBL" id="MFK2879714.1"/>
    </source>
</evidence>
<reference evidence="3 5" key="1">
    <citation type="submission" date="2020-10" db="EMBL/GenBank/DDBJ databases">
        <title>Phylogeny of dyella-like bacteria.</title>
        <authorList>
            <person name="Fu J."/>
        </authorList>
    </citation>
    <scope>NUCLEOTIDE SEQUENCE [LARGE SCALE GENOMIC DNA]</scope>
    <source>
        <strain evidence="3 5">KACC 19113</strain>
    </source>
</reference>
<dbReference type="PANTHER" id="PTHR22617">
    <property type="entry name" value="CHEMOTAXIS SENSOR HISTIDINE KINASE-RELATED"/>
    <property type="match status" value="1"/>
</dbReference>
<dbReference type="PANTHER" id="PTHR22617:SF23">
    <property type="entry name" value="CHEMOTAXIS PROTEIN CHEW"/>
    <property type="match status" value="1"/>
</dbReference>
<dbReference type="InterPro" id="IPR036061">
    <property type="entry name" value="CheW-like_dom_sf"/>
</dbReference>
<dbReference type="SUPFAM" id="SSF50341">
    <property type="entry name" value="CheW-like"/>
    <property type="match status" value="1"/>
</dbReference>
<comment type="caution">
    <text evidence="3">The sequence shown here is derived from an EMBL/GenBank/DDBJ whole genome shotgun (WGS) entry which is preliminary data.</text>
</comment>
<evidence type="ECO:0000313" key="3">
    <source>
        <dbReference type="EMBL" id="MFK2876148.1"/>
    </source>
</evidence>
<dbReference type="EMBL" id="JADIKK010000008">
    <property type="protein sequence ID" value="MFK2876148.1"/>
    <property type="molecule type" value="Genomic_DNA"/>
</dbReference>
<name>A0ABW8J1I5_9GAMM</name>
<dbReference type="Pfam" id="PF01584">
    <property type="entry name" value="CheW"/>
    <property type="match status" value="1"/>
</dbReference>
<protein>
    <submittedName>
        <fullName evidence="3">Chemotaxis protein CheW</fullName>
    </submittedName>
</protein>
<dbReference type="InterPro" id="IPR002545">
    <property type="entry name" value="CheW-lke_dom"/>
</dbReference>